<accession>A0A2T5G2P2</accession>
<evidence type="ECO:0000313" key="3">
    <source>
        <dbReference type="Proteomes" id="UP000244162"/>
    </source>
</evidence>
<dbReference type="PANTHER" id="PTHR46623">
    <property type="entry name" value="CARBOXYMETHYLENEBUTENOLIDASE-RELATED"/>
    <property type="match status" value="1"/>
</dbReference>
<dbReference type="AlphaFoldDB" id="A0A2T5G2P2"/>
<name>A0A2T5G2P2_9SPHN</name>
<protein>
    <submittedName>
        <fullName evidence="2">Carboxymethylenebutenolidase</fullName>
    </submittedName>
</protein>
<evidence type="ECO:0000259" key="1">
    <source>
        <dbReference type="Pfam" id="PF01738"/>
    </source>
</evidence>
<dbReference type="PANTHER" id="PTHR46623:SF6">
    <property type="entry name" value="ALPHA_BETA-HYDROLASES SUPERFAMILY PROTEIN"/>
    <property type="match status" value="1"/>
</dbReference>
<dbReference type="Gene3D" id="3.40.50.1820">
    <property type="entry name" value="alpha/beta hydrolase"/>
    <property type="match status" value="1"/>
</dbReference>
<gene>
    <name evidence="2" type="ORF">CLG96_04815</name>
</gene>
<dbReference type="GO" id="GO:0016787">
    <property type="term" value="F:hydrolase activity"/>
    <property type="evidence" value="ECO:0007669"/>
    <property type="project" value="InterPro"/>
</dbReference>
<dbReference type="Pfam" id="PF01738">
    <property type="entry name" value="DLH"/>
    <property type="match status" value="1"/>
</dbReference>
<evidence type="ECO:0000313" key="2">
    <source>
        <dbReference type="EMBL" id="PTQ13418.1"/>
    </source>
</evidence>
<feature type="domain" description="Dienelactone hydrolase" evidence="1">
    <location>
        <begin position="16"/>
        <end position="230"/>
    </location>
</feature>
<dbReference type="InterPro" id="IPR051049">
    <property type="entry name" value="Dienelactone_hydrolase-like"/>
</dbReference>
<keyword evidence="3" id="KW-1185">Reference proteome</keyword>
<dbReference type="SUPFAM" id="SSF53474">
    <property type="entry name" value="alpha/beta-Hydrolases"/>
    <property type="match status" value="1"/>
</dbReference>
<dbReference type="RefSeq" id="WP_107966650.1">
    <property type="nucleotide sequence ID" value="NZ_NWBU01000004.1"/>
</dbReference>
<sequence>MGTTIDIAALDGSGSFATYIAEPEGTPKAAIIVIQEIFGVNPGIRAKADKWAKEGYLALAPDMFWRFAPGLSLDPDVPEEMNQAFDIRTNFDADKGVQDIEAVIRVARKRVGGGKVGIVGYCMGGRMAYLSATRTDVDASVGYYGARIAEAIREAHAIANPLMLHFAGQDGFIPPEQLAIIHAALDDNAHVIIHEYPGVDHGFATETGKRRNDAAAELADSRTRAFFAEHLA</sequence>
<dbReference type="InterPro" id="IPR029058">
    <property type="entry name" value="AB_hydrolase_fold"/>
</dbReference>
<comment type="caution">
    <text evidence="2">The sequence shown here is derived from an EMBL/GenBank/DDBJ whole genome shotgun (WGS) entry which is preliminary data.</text>
</comment>
<dbReference type="Proteomes" id="UP000244162">
    <property type="component" value="Unassembled WGS sequence"/>
</dbReference>
<dbReference type="EMBL" id="NWBU01000004">
    <property type="protein sequence ID" value="PTQ13418.1"/>
    <property type="molecule type" value="Genomic_DNA"/>
</dbReference>
<dbReference type="InterPro" id="IPR002925">
    <property type="entry name" value="Dienelactn_hydro"/>
</dbReference>
<reference evidence="2 3" key="1">
    <citation type="submission" date="2017-09" db="EMBL/GenBank/DDBJ databases">
        <title>Sphingomonas panjinensis sp.nov., isolated from oil-contaminated soil.</title>
        <authorList>
            <person name="Wang L."/>
            <person name="Chen L."/>
        </authorList>
    </citation>
    <scope>NUCLEOTIDE SEQUENCE [LARGE SCALE GENOMIC DNA]</scope>
    <source>
        <strain evidence="2 3">FW-11</strain>
    </source>
</reference>
<proteinExistence type="predicted"/>
<dbReference type="OrthoDB" id="9771666at2"/>
<organism evidence="2 3">
    <name type="scientific">Sphingomonas oleivorans</name>
    <dbReference type="NCBI Taxonomy" id="1735121"/>
    <lineage>
        <taxon>Bacteria</taxon>
        <taxon>Pseudomonadati</taxon>
        <taxon>Pseudomonadota</taxon>
        <taxon>Alphaproteobacteria</taxon>
        <taxon>Sphingomonadales</taxon>
        <taxon>Sphingomonadaceae</taxon>
        <taxon>Sphingomonas</taxon>
    </lineage>
</organism>